<accession>A0A645I6Q6</accession>
<sequence>MFGDGFAGQSANQRSNSSSGDCTCRSDDCSGGCASRRGSRRTCCSASSSSDSSADGVGAWGACNRISVGLALFLFAIKLVLFHIQILPLNVGYAVETNQ</sequence>
<feature type="compositionally biased region" description="Low complexity" evidence="1">
    <location>
        <begin position="29"/>
        <end position="56"/>
    </location>
</feature>
<name>A0A645I6Q6_9ZZZZ</name>
<organism evidence="2">
    <name type="scientific">bioreactor metagenome</name>
    <dbReference type="NCBI Taxonomy" id="1076179"/>
    <lineage>
        <taxon>unclassified sequences</taxon>
        <taxon>metagenomes</taxon>
        <taxon>ecological metagenomes</taxon>
    </lineage>
</organism>
<reference evidence="2" key="1">
    <citation type="submission" date="2019-08" db="EMBL/GenBank/DDBJ databases">
        <authorList>
            <person name="Kucharzyk K."/>
            <person name="Murdoch R.W."/>
            <person name="Higgins S."/>
            <person name="Loffler F."/>
        </authorList>
    </citation>
    <scope>NUCLEOTIDE SEQUENCE</scope>
</reference>
<gene>
    <name evidence="2" type="ORF">SDC9_194617</name>
</gene>
<protein>
    <submittedName>
        <fullName evidence="2">Uncharacterized protein</fullName>
    </submittedName>
</protein>
<evidence type="ECO:0000313" key="2">
    <source>
        <dbReference type="EMBL" id="MPN47017.1"/>
    </source>
</evidence>
<evidence type="ECO:0000256" key="1">
    <source>
        <dbReference type="SAM" id="MobiDB-lite"/>
    </source>
</evidence>
<comment type="caution">
    <text evidence="2">The sequence shown here is derived from an EMBL/GenBank/DDBJ whole genome shotgun (WGS) entry which is preliminary data.</text>
</comment>
<dbReference type="EMBL" id="VSSQ01108164">
    <property type="protein sequence ID" value="MPN47017.1"/>
    <property type="molecule type" value="Genomic_DNA"/>
</dbReference>
<feature type="region of interest" description="Disordered" evidence="1">
    <location>
        <begin position="1"/>
        <end position="57"/>
    </location>
</feature>
<dbReference type="AlphaFoldDB" id="A0A645I6Q6"/>
<feature type="compositionally biased region" description="Polar residues" evidence="1">
    <location>
        <begin position="9"/>
        <end position="21"/>
    </location>
</feature>
<proteinExistence type="predicted"/>